<dbReference type="AlphaFoldDB" id="A0A3E1P435"/>
<accession>A0A3E1P435</accession>
<dbReference type="Proteomes" id="UP000261174">
    <property type="component" value="Unassembled WGS sequence"/>
</dbReference>
<dbReference type="RefSeq" id="WP_116853424.1">
    <property type="nucleotide sequence ID" value="NZ_QTJV01000003.1"/>
</dbReference>
<sequence length="143" mass="16380">MRKIMFIFILIMFAGKLYGQSQPMIIKASNISADSALLEVQNVSLNDTLFFSIYKQQLFGKKWVSNDYDVFCNVENPNTTVARILPNETLTFRVLIGTTIYSGEVTKKDARKTKETIVRYMFLTTIGDHPAEHKLYSNIIVSR</sequence>
<comment type="caution">
    <text evidence="1">The sequence shown here is derived from an EMBL/GenBank/DDBJ whole genome shotgun (WGS) entry which is preliminary data.</text>
</comment>
<dbReference type="OrthoDB" id="677501at2"/>
<evidence type="ECO:0000313" key="1">
    <source>
        <dbReference type="EMBL" id="RFM34768.1"/>
    </source>
</evidence>
<keyword evidence="2" id="KW-1185">Reference proteome</keyword>
<proteinExistence type="predicted"/>
<reference evidence="1 2" key="1">
    <citation type="submission" date="2018-08" db="EMBL/GenBank/DDBJ databases">
        <title>Chitinophaga sp. K20C18050901, a novel bacterium isolated from forest soil.</title>
        <authorList>
            <person name="Wang C."/>
        </authorList>
    </citation>
    <scope>NUCLEOTIDE SEQUENCE [LARGE SCALE GENOMIC DNA]</scope>
    <source>
        <strain evidence="1 2">K20C18050901</strain>
    </source>
</reference>
<evidence type="ECO:0000313" key="2">
    <source>
        <dbReference type="Proteomes" id="UP000261174"/>
    </source>
</evidence>
<name>A0A3E1P435_9BACT</name>
<protein>
    <submittedName>
        <fullName evidence="1">Uncharacterized protein</fullName>
    </submittedName>
</protein>
<organism evidence="1 2">
    <name type="scientific">Chitinophaga silvisoli</name>
    <dbReference type="NCBI Taxonomy" id="2291814"/>
    <lineage>
        <taxon>Bacteria</taxon>
        <taxon>Pseudomonadati</taxon>
        <taxon>Bacteroidota</taxon>
        <taxon>Chitinophagia</taxon>
        <taxon>Chitinophagales</taxon>
        <taxon>Chitinophagaceae</taxon>
        <taxon>Chitinophaga</taxon>
    </lineage>
</organism>
<dbReference type="EMBL" id="QTJV01000003">
    <property type="protein sequence ID" value="RFM34768.1"/>
    <property type="molecule type" value="Genomic_DNA"/>
</dbReference>
<gene>
    <name evidence="1" type="ORF">DXN04_11025</name>
</gene>